<gene>
    <name evidence="2" type="ORF">GTA08_BOTSDO03802</name>
</gene>
<dbReference type="InterPro" id="IPR010730">
    <property type="entry name" value="HET"/>
</dbReference>
<accession>A0A8H4IXM8</accession>
<dbReference type="Proteomes" id="UP000572817">
    <property type="component" value="Unassembled WGS sequence"/>
</dbReference>
<evidence type="ECO:0000313" key="2">
    <source>
        <dbReference type="EMBL" id="KAF4308318.1"/>
    </source>
</evidence>
<feature type="domain" description="Heterokaryon incompatibility" evidence="1">
    <location>
        <begin position="16"/>
        <end position="132"/>
    </location>
</feature>
<dbReference type="Pfam" id="PF06985">
    <property type="entry name" value="HET"/>
    <property type="match status" value="1"/>
</dbReference>
<keyword evidence="3" id="KW-1185">Reference proteome</keyword>
<sequence>MCIRTFINVDWKDLQYTALSYVWGMAGQQIMLKNENVRELEQSGSVEKRCSQTIKDAAQVTRELGLNYIWVDALCIIQDNLDDKKIQIGNMATIYRSAILTIVAAAGQDANHGLPGLNKPRTMTQKEVVEASMVTLQQIRDRIPNLTIDKLSDTPDDQLIFFWTETAFFYSGYKDHEAHDSLRRKIMGNSGKVVGELGTWPDGHVARTRIK</sequence>
<comment type="caution">
    <text evidence="2">The sequence shown here is derived from an EMBL/GenBank/DDBJ whole genome shotgun (WGS) entry which is preliminary data.</text>
</comment>
<dbReference type="PANTHER" id="PTHR33112:SF16">
    <property type="entry name" value="HETEROKARYON INCOMPATIBILITY DOMAIN-CONTAINING PROTEIN"/>
    <property type="match status" value="1"/>
</dbReference>
<name>A0A8H4IXM8_9PEZI</name>
<organism evidence="2 3">
    <name type="scientific">Botryosphaeria dothidea</name>
    <dbReference type="NCBI Taxonomy" id="55169"/>
    <lineage>
        <taxon>Eukaryota</taxon>
        <taxon>Fungi</taxon>
        <taxon>Dikarya</taxon>
        <taxon>Ascomycota</taxon>
        <taxon>Pezizomycotina</taxon>
        <taxon>Dothideomycetes</taxon>
        <taxon>Dothideomycetes incertae sedis</taxon>
        <taxon>Botryosphaeriales</taxon>
        <taxon>Botryosphaeriaceae</taxon>
        <taxon>Botryosphaeria</taxon>
    </lineage>
</organism>
<protein>
    <recommendedName>
        <fullName evidence="1">Heterokaryon incompatibility domain-containing protein</fullName>
    </recommendedName>
</protein>
<dbReference type="OrthoDB" id="2958217at2759"/>
<dbReference type="PANTHER" id="PTHR33112">
    <property type="entry name" value="DOMAIN PROTEIN, PUTATIVE-RELATED"/>
    <property type="match status" value="1"/>
</dbReference>
<proteinExistence type="predicted"/>
<reference evidence="2" key="1">
    <citation type="submission" date="2020-04" db="EMBL/GenBank/DDBJ databases">
        <title>Genome Assembly and Annotation of Botryosphaeria dothidea sdau 11-99, a Latent Pathogen of Apple Fruit Ring Rot in China.</title>
        <authorList>
            <person name="Yu C."/>
            <person name="Diao Y."/>
            <person name="Lu Q."/>
            <person name="Zhao J."/>
            <person name="Cui S."/>
            <person name="Peng C."/>
            <person name="He B."/>
            <person name="Liu H."/>
        </authorList>
    </citation>
    <scope>NUCLEOTIDE SEQUENCE [LARGE SCALE GENOMIC DNA]</scope>
    <source>
        <strain evidence="2">Sdau11-99</strain>
    </source>
</reference>
<dbReference type="AlphaFoldDB" id="A0A8H4IXM8"/>
<evidence type="ECO:0000259" key="1">
    <source>
        <dbReference type="Pfam" id="PF06985"/>
    </source>
</evidence>
<evidence type="ECO:0000313" key="3">
    <source>
        <dbReference type="Proteomes" id="UP000572817"/>
    </source>
</evidence>
<dbReference type="EMBL" id="WWBZ02000022">
    <property type="protein sequence ID" value="KAF4308318.1"/>
    <property type="molecule type" value="Genomic_DNA"/>
</dbReference>